<evidence type="ECO:0000256" key="3">
    <source>
        <dbReference type="ARBA" id="ARBA00022771"/>
    </source>
</evidence>
<keyword evidence="2" id="KW-0677">Repeat</keyword>
<dbReference type="PANTHER" id="PTHR12547:SF18">
    <property type="entry name" value="PROTEIN TIS11"/>
    <property type="match status" value="1"/>
</dbReference>
<dbReference type="EMBL" id="BSYO01000018">
    <property type="protein sequence ID" value="GMH17656.1"/>
    <property type="molecule type" value="Genomic_DNA"/>
</dbReference>
<dbReference type="GO" id="GO:0008270">
    <property type="term" value="F:zinc ion binding"/>
    <property type="evidence" value="ECO:0007669"/>
    <property type="project" value="UniProtKB-KW"/>
</dbReference>
<dbReference type="Pfam" id="PF00642">
    <property type="entry name" value="zf-CCCH"/>
    <property type="match status" value="1"/>
</dbReference>
<dbReference type="Proteomes" id="UP001279734">
    <property type="component" value="Unassembled WGS sequence"/>
</dbReference>
<organism evidence="8 9">
    <name type="scientific">Nepenthes gracilis</name>
    <name type="common">Slender pitcher plant</name>
    <dbReference type="NCBI Taxonomy" id="150966"/>
    <lineage>
        <taxon>Eukaryota</taxon>
        <taxon>Viridiplantae</taxon>
        <taxon>Streptophyta</taxon>
        <taxon>Embryophyta</taxon>
        <taxon>Tracheophyta</taxon>
        <taxon>Spermatophyta</taxon>
        <taxon>Magnoliopsida</taxon>
        <taxon>eudicotyledons</taxon>
        <taxon>Gunneridae</taxon>
        <taxon>Pentapetalae</taxon>
        <taxon>Caryophyllales</taxon>
        <taxon>Nepenthaceae</taxon>
        <taxon>Nepenthes</taxon>
    </lineage>
</organism>
<evidence type="ECO:0000256" key="4">
    <source>
        <dbReference type="ARBA" id="ARBA00022833"/>
    </source>
</evidence>
<evidence type="ECO:0000313" key="8">
    <source>
        <dbReference type="EMBL" id="GMH17656.1"/>
    </source>
</evidence>
<feature type="domain" description="C3H1-type" evidence="7">
    <location>
        <begin position="74"/>
        <end position="102"/>
    </location>
</feature>
<evidence type="ECO:0000256" key="1">
    <source>
        <dbReference type="ARBA" id="ARBA00022723"/>
    </source>
</evidence>
<evidence type="ECO:0000256" key="2">
    <source>
        <dbReference type="ARBA" id="ARBA00022737"/>
    </source>
</evidence>
<dbReference type="Pfam" id="PF18044">
    <property type="entry name" value="zf-CCCH_4"/>
    <property type="match status" value="1"/>
</dbReference>
<dbReference type="Gene3D" id="3.30.1370.210">
    <property type="match status" value="1"/>
</dbReference>
<proteinExistence type="predicted"/>
<dbReference type="Gene3D" id="4.10.1000.10">
    <property type="entry name" value="Zinc finger, CCCH-type"/>
    <property type="match status" value="1"/>
</dbReference>
<dbReference type="PROSITE" id="PS50103">
    <property type="entry name" value="ZF_C3H1"/>
    <property type="match status" value="2"/>
</dbReference>
<feature type="zinc finger region" description="C3H1-type" evidence="5">
    <location>
        <begin position="132"/>
        <end position="159"/>
    </location>
</feature>
<evidence type="ECO:0000259" key="7">
    <source>
        <dbReference type="PROSITE" id="PS50103"/>
    </source>
</evidence>
<dbReference type="InterPro" id="IPR045877">
    <property type="entry name" value="ZFP36-like"/>
</dbReference>
<keyword evidence="9" id="KW-1185">Reference proteome</keyword>
<dbReference type="SUPFAM" id="SSF90229">
    <property type="entry name" value="CCCH zinc finger"/>
    <property type="match status" value="2"/>
</dbReference>
<dbReference type="PANTHER" id="PTHR12547">
    <property type="entry name" value="CCCH ZINC FINGER/TIS11-RELATED"/>
    <property type="match status" value="1"/>
</dbReference>
<keyword evidence="4 5" id="KW-0862">Zinc</keyword>
<feature type="region of interest" description="Disordered" evidence="6">
    <location>
        <begin position="232"/>
        <end position="253"/>
    </location>
</feature>
<accession>A0AAD3XVE3</accession>
<dbReference type="GO" id="GO:0003729">
    <property type="term" value="F:mRNA binding"/>
    <property type="evidence" value="ECO:0007669"/>
    <property type="project" value="InterPro"/>
</dbReference>
<reference evidence="8" key="1">
    <citation type="submission" date="2023-05" db="EMBL/GenBank/DDBJ databases">
        <title>Nepenthes gracilis genome sequencing.</title>
        <authorList>
            <person name="Fukushima K."/>
        </authorList>
    </citation>
    <scope>NUCLEOTIDE SEQUENCE</scope>
    <source>
        <strain evidence="8">SING2019-196</strain>
    </source>
</reference>
<keyword evidence="1 5" id="KW-0479">Metal-binding</keyword>
<dbReference type="InterPro" id="IPR000571">
    <property type="entry name" value="Znf_CCCH"/>
</dbReference>
<evidence type="ECO:0000256" key="5">
    <source>
        <dbReference type="PROSITE-ProRule" id="PRU00723"/>
    </source>
</evidence>
<comment type="caution">
    <text evidence="8">The sequence shown here is derived from an EMBL/GenBank/DDBJ whole genome shotgun (WGS) entry which is preliminary data.</text>
</comment>
<evidence type="ECO:0000313" key="9">
    <source>
        <dbReference type="Proteomes" id="UP001279734"/>
    </source>
</evidence>
<dbReference type="SMART" id="SM00356">
    <property type="entry name" value="ZnF_C3H1"/>
    <property type="match status" value="2"/>
</dbReference>
<feature type="domain" description="C3H1-type" evidence="7">
    <location>
        <begin position="132"/>
        <end position="159"/>
    </location>
</feature>
<evidence type="ECO:0000256" key="6">
    <source>
        <dbReference type="SAM" id="MobiDB-lite"/>
    </source>
</evidence>
<protein>
    <recommendedName>
        <fullName evidence="7">C3H1-type domain-containing protein</fullName>
    </recommendedName>
</protein>
<sequence>MDVPHLALGNFMPPSETGDYTLQYPSSLPDTHIILCDNSYQIECPPPYKRPRNGGTTSNLSAPSVKNKDNAYVMYTTHHCRNFRKFGRCSYGDTCKFSHGFAEAQKLPPDRDDFVGIGKMGRNWNVDDRIHSGIKLCKKFFRGEECQYGERCIFLHERLGKYDGDLQDLDKNYAISIATSEYRDSCLNSNPLSSMPVPWKTKLCIKWEMGSGCPYELKNSFLLSESESKNWGSSSGSHLPDERQPCKAGTGNASNEPLLEKKCEFKWKRLGKIAGIYADWIDKSPVHRSISR</sequence>
<feature type="zinc finger region" description="C3H1-type" evidence="5">
    <location>
        <begin position="74"/>
        <end position="102"/>
    </location>
</feature>
<name>A0AAD3XVE3_NEPGR</name>
<dbReference type="AlphaFoldDB" id="A0AAD3XVE3"/>
<dbReference type="InterPro" id="IPR036855">
    <property type="entry name" value="Znf_CCCH_sf"/>
</dbReference>
<keyword evidence="3 5" id="KW-0863">Zinc-finger</keyword>
<dbReference type="InterPro" id="IPR041367">
    <property type="entry name" value="Znf-CCCH_4"/>
</dbReference>
<gene>
    <name evidence="8" type="ORF">Nepgr_019497</name>
</gene>